<dbReference type="PANTHER" id="PTHR33336">
    <property type="entry name" value="QUINOL MONOOXYGENASE YGIN-RELATED"/>
    <property type="match status" value="1"/>
</dbReference>
<dbReference type="PROSITE" id="PS51725">
    <property type="entry name" value="ABM"/>
    <property type="match status" value="1"/>
</dbReference>
<organism evidence="2 3">
    <name type="scientific">Edaphobacter dinghuensis</name>
    <dbReference type="NCBI Taxonomy" id="1560005"/>
    <lineage>
        <taxon>Bacteria</taxon>
        <taxon>Pseudomonadati</taxon>
        <taxon>Acidobacteriota</taxon>
        <taxon>Terriglobia</taxon>
        <taxon>Terriglobales</taxon>
        <taxon>Acidobacteriaceae</taxon>
        <taxon>Edaphobacter</taxon>
    </lineage>
</organism>
<dbReference type="Gene3D" id="3.30.70.100">
    <property type="match status" value="1"/>
</dbReference>
<protein>
    <recommendedName>
        <fullName evidence="1">ABM domain-containing protein</fullName>
    </recommendedName>
</protein>
<name>A0A917H6D8_9BACT</name>
<dbReference type="RefSeq" id="WP_188552915.1">
    <property type="nucleotide sequence ID" value="NZ_BMGT01000001.1"/>
</dbReference>
<dbReference type="Proteomes" id="UP000647241">
    <property type="component" value="Unassembled WGS sequence"/>
</dbReference>
<reference evidence="2" key="1">
    <citation type="journal article" date="2014" name="Int. J. Syst. Evol. Microbiol.">
        <title>Complete genome sequence of Corynebacterium casei LMG S-19264T (=DSM 44701T), isolated from a smear-ripened cheese.</title>
        <authorList>
            <consortium name="US DOE Joint Genome Institute (JGI-PGF)"/>
            <person name="Walter F."/>
            <person name="Albersmeier A."/>
            <person name="Kalinowski J."/>
            <person name="Ruckert C."/>
        </authorList>
    </citation>
    <scope>NUCLEOTIDE SEQUENCE</scope>
    <source>
        <strain evidence="2">CGMCC 1.12997</strain>
    </source>
</reference>
<evidence type="ECO:0000313" key="2">
    <source>
        <dbReference type="EMBL" id="GGG69228.1"/>
    </source>
</evidence>
<evidence type="ECO:0000313" key="3">
    <source>
        <dbReference type="Proteomes" id="UP000647241"/>
    </source>
</evidence>
<dbReference type="InterPro" id="IPR050744">
    <property type="entry name" value="AI-2_Isomerase_LsrG"/>
</dbReference>
<evidence type="ECO:0000259" key="1">
    <source>
        <dbReference type="PROSITE" id="PS51725"/>
    </source>
</evidence>
<dbReference type="EMBL" id="BMGT01000001">
    <property type="protein sequence ID" value="GGG69228.1"/>
    <property type="molecule type" value="Genomic_DNA"/>
</dbReference>
<gene>
    <name evidence="2" type="ORF">GCM10011585_09030</name>
</gene>
<accession>A0A917H6D8</accession>
<keyword evidence="3" id="KW-1185">Reference proteome</keyword>
<comment type="caution">
    <text evidence="2">The sequence shown here is derived from an EMBL/GenBank/DDBJ whole genome shotgun (WGS) entry which is preliminary data.</text>
</comment>
<dbReference type="GO" id="GO:0003824">
    <property type="term" value="F:catalytic activity"/>
    <property type="evidence" value="ECO:0007669"/>
    <property type="project" value="TreeGrafter"/>
</dbReference>
<proteinExistence type="predicted"/>
<dbReference type="InterPro" id="IPR011008">
    <property type="entry name" value="Dimeric_a/b-barrel"/>
</dbReference>
<dbReference type="SUPFAM" id="SSF54909">
    <property type="entry name" value="Dimeric alpha+beta barrel"/>
    <property type="match status" value="1"/>
</dbReference>
<feature type="domain" description="ABM" evidence="1">
    <location>
        <begin position="2"/>
        <end position="91"/>
    </location>
</feature>
<dbReference type="Pfam" id="PF03992">
    <property type="entry name" value="ABM"/>
    <property type="match status" value="1"/>
</dbReference>
<dbReference type="PANTHER" id="PTHR33336:SF3">
    <property type="entry name" value="ABM DOMAIN-CONTAINING PROTEIN"/>
    <property type="match status" value="1"/>
</dbReference>
<sequence>MLSFTVRMTFAHDDHAEITEMLRHLTVASRQEPGCVSYIAHFLEGDLGTVLIYEQYADEAALEHHRTTPHFHQYAIGGLYQRMRERQVENLTAVC</sequence>
<dbReference type="AlphaFoldDB" id="A0A917H6D8"/>
<dbReference type="InterPro" id="IPR007138">
    <property type="entry name" value="ABM_dom"/>
</dbReference>
<reference evidence="2" key="2">
    <citation type="submission" date="2020-09" db="EMBL/GenBank/DDBJ databases">
        <authorList>
            <person name="Sun Q."/>
            <person name="Zhou Y."/>
        </authorList>
    </citation>
    <scope>NUCLEOTIDE SEQUENCE</scope>
    <source>
        <strain evidence="2">CGMCC 1.12997</strain>
    </source>
</reference>